<gene>
    <name evidence="5" type="ORF">JOC28_000615</name>
</gene>
<dbReference type="InterPro" id="IPR020476">
    <property type="entry name" value="Nudix_hydrolase"/>
</dbReference>
<dbReference type="EMBL" id="JAFBEH010000009">
    <property type="protein sequence ID" value="MBM7642318.1"/>
    <property type="molecule type" value="Genomic_DNA"/>
</dbReference>
<dbReference type="InterPro" id="IPR000086">
    <property type="entry name" value="NUDIX_hydrolase_dom"/>
</dbReference>
<accession>A0ABS2PQK0</accession>
<dbReference type="PRINTS" id="PR00502">
    <property type="entry name" value="NUDIXFAMILY"/>
</dbReference>
<dbReference type="CDD" id="cd18875">
    <property type="entry name" value="NUDIX_Hydrolase"/>
    <property type="match status" value="1"/>
</dbReference>
<evidence type="ECO:0000256" key="1">
    <source>
        <dbReference type="ARBA" id="ARBA00001946"/>
    </source>
</evidence>
<reference evidence="5 6" key="1">
    <citation type="submission" date="2021-01" db="EMBL/GenBank/DDBJ databases">
        <title>Genomic Encyclopedia of Type Strains, Phase IV (KMG-IV): sequencing the most valuable type-strain genomes for metagenomic binning, comparative biology and taxonomic classification.</title>
        <authorList>
            <person name="Goeker M."/>
        </authorList>
    </citation>
    <scope>NUCLEOTIDE SEQUENCE [LARGE SCALE GENOMIC DNA]</scope>
    <source>
        <strain evidence="5 6">DSM 27382</strain>
    </source>
</reference>
<evidence type="ECO:0000313" key="6">
    <source>
        <dbReference type="Proteomes" id="UP000697472"/>
    </source>
</evidence>
<evidence type="ECO:0000256" key="2">
    <source>
        <dbReference type="ARBA" id="ARBA00022801"/>
    </source>
</evidence>
<dbReference type="Proteomes" id="UP000697472">
    <property type="component" value="Unassembled WGS sequence"/>
</dbReference>
<dbReference type="GO" id="GO:0035539">
    <property type="term" value="F:8-oxo-7,8-dihydrodeoxyguanosine triphosphate pyrophosphatase activity"/>
    <property type="evidence" value="ECO:0007669"/>
    <property type="project" value="UniProtKB-EC"/>
</dbReference>
<evidence type="ECO:0000259" key="4">
    <source>
        <dbReference type="PROSITE" id="PS51462"/>
    </source>
</evidence>
<feature type="domain" description="Nudix hydrolase" evidence="4">
    <location>
        <begin position="6"/>
        <end position="135"/>
    </location>
</feature>
<comment type="caution">
    <text evidence="5">The sequence shown here is derived from an EMBL/GenBank/DDBJ whole genome shotgun (WGS) entry which is preliminary data.</text>
</comment>
<comment type="similarity">
    <text evidence="3">Belongs to the Nudix hydrolase family.</text>
</comment>
<sequence length="156" mass="18015">MSRSQEVILTNMCLIEDGAGRFVMQIRDPERYDWAGAVFPGGHIEEGESLHAAVIREVFEETGLTISNPQLVGIKHFYTRDKVRYLVFLYRSNQFTGELTSSDEGEVRWVTKAELESGQLNLADSMEDMIPVFFDQSLSELYYERDSEDILQRIFF</sequence>
<dbReference type="InterPro" id="IPR015797">
    <property type="entry name" value="NUDIX_hydrolase-like_dom_sf"/>
</dbReference>
<proteinExistence type="inferred from homology"/>
<dbReference type="SUPFAM" id="SSF55811">
    <property type="entry name" value="Nudix"/>
    <property type="match status" value="1"/>
</dbReference>
<organism evidence="5 6">
    <name type="scientific">Streptococcus loxodontisalivarius</name>
    <dbReference type="NCBI Taxonomy" id="1349415"/>
    <lineage>
        <taxon>Bacteria</taxon>
        <taxon>Bacillati</taxon>
        <taxon>Bacillota</taxon>
        <taxon>Bacilli</taxon>
        <taxon>Lactobacillales</taxon>
        <taxon>Streptococcaceae</taxon>
        <taxon>Streptococcus</taxon>
    </lineage>
</organism>
<dbReference type="PANTHER" id="PTHR43046">
    <property type="entry name" value="GDP-MANNOSE MANNOSYL HYDROLASE"/>
    <property type="match status" value="1"/>
</dbReference>
<evidence type="ECO:0000313" key="5">
    <source>
        <dbReference type="EMBL" id="MBM7642318.1"/>
    </source>
</evidence>
<dbReference type="PANTHER" id="PTHR43046:SF14">
    <property type="entry name" value="MUTT_NUDIX FAMILY PROTEIN"/>
    <property type="match status" value="1"/>
</dbReference>
<dbReference type="PROSITE" id="PS00893">
    <property type="entry name" value="NUDIX_BOX"/>
    <property type="match status" value="1"/>
</dbReference>
<keyword evidence="2 3" id="KW-0378">Hydrolase</keyword>
<evidence type="ECO:0000256" key="3">
    <source>
        <dbReference type="RuleBase" id="RU003476"/>
    </source>
</evidence>
<dbReference type="Gene3D" id="3.90.79.10">
    <property type="entry name" value="Nucleoside Triphosphate Pyrophosphohydrolase"/>
    <property type="match status" value="1"/>
</dbReference>
<dbReference type="EC" id="3.6.1.55" evidence="5"/>
<dbReference type="InterPro" id="IPR020084">
    <property type="entry name" value="NUDIX_hydrolase_CS"/>
</dbReference>
<comment type="cofactor">
    <cofactor evidence="1">
        <name>Mg(2+)</name>
        <dbReference type="ChEBI" id="CHEBI:18420"/>
    </cofactor>
</comment>
<keyword evidence="6" id="KW-1185">Reference proteome</keyword>
<dbReference type="PROSITE" id="PS51462">
    <property type="entry name" value="NUDIX"/>
    <property type="match status" value="1"/>
</dbReference>
<name>A0ABS2PQK0_9STRE</name>
<dbReference type="RefSeq" id="WP_205009171.1">
    <property type="nucleotide sequence ID" value="NZ_JAFBEH010000009.1"/>
</dbReference>
<protein>
    <submittedName>
        <fullName evidence="5">8-oxo-dGTP diphosphatase</fullName>
        <ecNumber evidence="5">3.6.1.55</ecNumber>
    </submittedName>
</protein>
<dbReference type="Pfam" id="PF00293">
    <property type="entry name" value="NUDIX"/>
    <property type="match status" value="1"/>
</dbReference>